<accession>A0ABN0TGN6</accession>
<reference evidence="8 9" key="1">
    <citation type="journal article" date="2019" name="Int. J. Syst. Evol. Microbiol.">
        <title>The Global Catalogue of Microorganisms (GCM) 10K type strain sequencing project: providing services to taxonomists for standard genome sequencing and annotation.</title>
        <authorList>
            <consortium name="The Broad Institute Genomics Platform"/>
            <consortium name="The Broad Institute Genome Sequencing Center for Infectious Disease"/>
            <person name="Wu L."/>
            <person name="Ma J."/>
        </authorList>
    </citation>
    <scope>NUCLEOTIDE SEQUENCE [LARGE SCALE GENOMIC DNA]</scope>
    <source>
        <strain evidence="8 9">JCM 3380</strain>
    </source>
</reference>
<evidence type="ECO:0000256" key="4">
    <source>
        <dbReference type="ARBA" id="ARBA00022840"/>
    </source>
</evidence>
<comment type="caution">
    <text evidence="8">The sequence shown here is derived from an EMBL/GenBank/DDBJ whole genome shotgun (WGS) entry which is preliminary data.</text>
</comment>
<dbReference type="Pfam" id="PF00069">
    <property type="entry name" value="Pkinase"/>
    <property type="match status" value="1"/>
</dbReference>
<evidence type="ECO:0000313" key="8">
    <source>
        <dbReference type="EMBL" id="GAA0221217.1"/>
    </source>
</evidence>
<name>A0ABN0TGN6_9PSEU</name>
<dbReference type="Gene3D" id="3.30.200.20">
    <property type="entry name" value="Phosphorylase Kinase, domain 1"/>
    <property type="match status" value="1"/>
</dbReference>
<keyword evidence="1" id="KW-0808">Transferase</keyword>
<dbReference type="InterPro" id="IPR008266">
    <property type="entry name" value="Tyr_kinase_AS"/>
</dbReference>
<dbReference type="PROSITE" id="PS00107">
    <property type="entry name" value="PROTEIN_KINASE_ATP"/>
    <property type="match status" value="1"/>
</dbReference>
<dbReference type="Gene3D" id="1.10.510.10">
    <property type="entry name" value="Transferase(Phosphotransferase) domain 1"/>
    <property type="match status" value="1"/>
</dbReference>
<evidence type="ECO:0000256" key="6">
    <source>
        <dbReference type="SAM" id="MobiDB-lite"/>
    </source>
</evidence>
<feature type="binding site" evidence="5">
    <location>
        <position position="47"/>
    </location>
    <ligand>
        <name>ATP</name>
        <dbReference type="ChEBI" id="CHEBI:30616"/>
    </ligand>
</feature>
<feature type="compositionally biased region" description="Low complexity" evidence="6">
    <location>
        <begin position="378"/>
        <end position="389"/>
    </location>
</feature>
<feature type="region of interest" description="Disordered" evidence="6">
    <location>
        <begin position="356"/>
        <end position="406"/>
    </location>
</feature>
<protein>
    <recommendedName>
        <fullName evidence="7">Protein kinase domain-containing protein</fullName>
    </recommendedName>
</protein>
<feature type="domain" description="Protein kinase" evidence="7">
    <location>
        <begin position="19"/>
        <end position="284"/>
    </location>
</feature>
<dbReference type="PROSITE" id="PS50011">
    <property type="entry name" value="PROTEIN_KINASE_DOM"/>
    <property type="match status" value="1"/>
</dbReference>
<organism evidence="8 9">
    <name type="scientific">Saccharothrix mutabilis subsp. mutabilis</name>
    <dbReference type="NCBI Taxonomy" id="66855"/>
    <lineage>
        <taxon>Bacteria</taxon>
        <taxon>Bacillati</taxon>
        <taxon>Actinomycetota</taxon>
        <taxon>Actinomycetes</taxon>
        <taxon>Pseudonocardiales</taxon>
        <taxon>Pseudonocardiaceae</taxon>
        <taxon>Saccharothrix</taxon>
    </lineage>
</organism>
<proteinExistence type="predicted"/>
<evidence type="ECO:0000256" key="5">
    <source>
        <dbReference type="PROSITE-ProRule" id="PRU10141"/>
    </source>
</evidence>
<dbReference type="SUPFAM" id="SSF56112">
    <property type="entry name" value="Protein kinase-like (PK-like)"/>
    <property type="match status" value="1"/>
</dbReference>
<keyword evidence="9" id="KW-1185">Reference proteome</keyword>
<evidence type="ECO:0000256" key="1">
    <source>
        <dbReference type="ARBA" id="ARBA00022679"/>
    </source>
</evidence>
<dbReference type="InterPro" id="IPR017441">
    <property type="entry name" value="Protein_kinase_ATP_BS"/>
</dbReference>
<evidence type="ECO:0000313" key="9">
    <source>
        <dbReference type="Proteomes" id="UP001500416"/>
    </source>
</evidence>
<evidence type="ECO:0000256" key="2">
    <source>
        <dbReference type="ARBA" id="ARBA00022741"/>
    </source>
</evidence>
<dbReference type="EMBL" id="BAAABU010000003">
    <property type="protein sequence ID" value="GAA0221217.1"/>
    <property type="molecule type" value="Genomic_DNA"/>
</dbReference>
<dbReference type="PANTHER" id="PTHR43289">
    <property type="entry name" value="MITOGEN-ACTIVATED PROTEIN KINASE KINASE KINASE 20-RELATED"/>
    <property type="match status" value="1"/>
</dbReference>
<dbReference type="CDD" id="cd14014">
    <property type="entry name" value="STKc_PknB_like"/>
    <property type="match status" value="1"/>
</dbReference>
<dbReference type="InterPro" id="IPR011009">
    <property type="entry name" value="Kinase-like_dom_sf"/>
</dbReference>
<keyword evidence="4 5" id="KW-0067">ATP-binding</keyword>
<dbReference type="PANTHER" id="PTHR43289:SF34">
    <property type="entry name" value="SERINE_THREONINE-PROTEIN KINASE YBDM-RELATED"/>
    <property type="match status" value="1"/>
</dbReference>
<evidence type="ECO:0000256" key="3">
    <source>
        <dbReference type="ARBA" id="ARBA00022777"/>
    </source>
</evidence>
<dbReference type="RefSeq" id="WP_343933328.1">
    <property type="nucleotide sequence ID" value="NZ_BAAABU010000003.1"/>
</dbReference>
<gene>
    <name evidence="8" type="ORF">GCM10010492_19170</name>
</gene>
<evidence type="ECO:0000259" key="7">
    <source>
        <dbReference type="PROSITE" id="PS50011"/>
    </source>
</evidence>
<dbReference type="InterPro" id="IPR000719">
    <property type="entry name" value="Prot_kinase_dom"/>
</dbReference>
<keyword evidence="2 5" id="KW-0547">Nucleotide-binding</keyword>
<sequence length="568" mass="59897">MAAGFAPLTGDDPTSVGGYELRARIGVGGMGRVYLAFTPGGRALAIKVVRAEHAEDEEFRRRFRQEVDIARRVQGLYTATVVDADTEAPVPWLATSYVSGPSVRQAVADHGPLPLPTVFRLLAGAAEGLSAIHACGLVHRDLTPANVLLADDGPRVIDFGIAHAAAATSLTRTGVQIGTPALMAPEQVRGRPATRATDVFALGQLAVFAATGHTAFGEGNPDALFYRILNEPPDLADCPPDLRPVVERCLAKDPDDRPELAEVIEFARARTHGRTVQLTTDSWLPDDLVTALVAFDPSAYRSTAVQPRVPTAVLPPPRGGNKGSIIAAAVGSALALATVATVVVIGPSEILGSLAGGTSPTVRALPTTDTTTTDDRPTTTYDPPTTTTTQGFDPRSLDEQGTDDTPQTTNALLANSFTADGRTFTFEAGSDNVTCYAPAQTDQARRVLDEHDCLGATTGAYVSDDGLLLVSIKVFAFKDKATADNVYTAMDDFHAGDLGYICPQEGRGSEPCDTSEEGRLYGWTGPSHRYVVNTVATYVDIHNNPGDVEVLKAASEAGLDSAGPQNHR</sequence>
<dbReference type="Proteomes" id="UP001500416">
    <property type="component" value="Unassembled WGS sequence"/>
</dbReference>
<keyword evidence="3" id="KW-0418">Kinase</keyword>
<dbReference type="PROSITE" id="PS00109">
    <property type="entry name" value="PROTEIN_KINASE_TYR"/>
    <property type="match status" value="1"/>
</dbReference>